<name>A0A7X3FI25_9BACL</name>
<protein>
    <submittedName>
        <fullName evidence="1">Heptaprenyl diphosphate synthase</fullName>
    </submittedName>
</protein>
<dbReference type="AlphaFoldDB" id="A0A7X3FI25"/>
<dbReference type="GO" id="GO:0009234">
    <property type="term" value="P:menaquinone biosynthetic process"/>
    <property type="evidence" value="ECO:0007669"/>
    <property type="project" value="InterPro"/>
</dbReference>
<comment type="caution">
    <text evidence="1">The sequence shown here is derived from an EMBL/GenBank/DDBJ whole genome shotgun (WGS) entry which is preliminary data.</text>
</comment>
<evidence type="ECO:0000313" key="2">
    <source>
        <dbReference type="Proteomes" id="UP000490800"/>
    </source>
</evidence>
<dbReference type="Proteomes" id="UP000490800">
    <property type="component" value="Unassembled WGS sequence"/>
</dbReference>
<accession>A0A7X3FI25</accession>
<dbReference type="Gene3D" id="1.20.120.1450">
    <property type="match status" value="1"/>
</dbReference>
<organism evidence="1 2">
    <name type="scientific">Paenibacillus lutrae</name>
    <dbReference type="NCBI Taxonomy" id="2078573"/>
    <lineage>
        <taxon>Bacteria</taxon>
        <taxon>Bacillati</taxon>
        <taxon>Bacillota</taxon>
        <taxon>Bacilli</taxon>
        <taxon>Bacillales</taxon>
        <taxon>Paenibacillaceae</taxon>
        <taxon>Paenibacillus</taxon>
    </lineage>
</organism>
<proteinExistence type="predicted"/>
<dbReference type="OrthoDB" id="2417886at2"/>
<evidence type="ECO:0000313" key="1">
    <source>
        <dbReference type="EMBL" id="MVP00045.1"/>
    </source>
</evidence>
<sequence length="287" mass="33692">MNSYRIPEIAKQYTDYDMIRLHTDLPDFPELRARLLYAFLSRDSRLNSSSELFALVTSLVQLGLDTHDEVTVSSDVKEKKAARSRQMKVLAGDYFSSRFYHLLSQAGRIDLIMRLSTAICDMNKLKTDFYLMMKQLKLNAEDYLRLSVEIKSYLFRAFGGLMDETHRLIWPELLSDFTRCEVIFKEIFRCESLNDFEGSWGYWHILQHGSKDERKFIQAGEEDPGKLRTLLHKYNVLSQLYVLLDDQLTRLGNKLKQLDSDKLASELFHIGEPFFRFNSKARLLEER</sequence>
<dbReference type="Pfam" id="PF07307">
    <property type="entry name" value="HEPPP_synt_1"/>
    <property type="match status" value="1"/>
</dbReference>
<dbReference type="InterPro" id="IPR009920">
    <property type="entry name" value="HEPPP_synth_su1"/>
</dbReference>
<dbReference type="RefSeq" id="WP_157335490.1">
    <property type="nucleotide sequence ID" value="NZ_RHLK01000005.1"/>
</dbReference>
<keyword evidence="2" id="KW-1185">Reference proteome</keyword>
<reference evidence="1 2" key="1">
    <citation type="journal article" date="2019" name="Microorganisms">
        <title>Paenibacillus lutrae sp. nov., A Chitinolytic Species Isolated from A River Otter in Castril Natural Park, Granada, Spain.</title>
        <authorList>
            <person name="Rodriguez M."/>
            <person name="Reina J.C."/>
            <person name="Bejar V."/>
            <person name="Llamas I."/>
        </authorList>
    </citation>
    <scope>NUCLEOTIDE SEQUENCE [LARGE SCALE GENOMIC DNA]</scope>
    <source>
        <strain evidence="1 2">N10</strain>
    </source>
</reference>
<dbReference type="EMBL" id="RHLK01000005">
    <property type="protein sequence ID" value="MVP00045.1"/>
    <property type="molecule type" value="Genomic_DNA"/>
</dbReference>
<gene>
    <name evidence="1" type="ORF">EDM21_11035</name>
</gene>